<dbReference type="Proteomes" id="UP000027120">
    <property type="component" value="Unassembled WGS sequence"/>
</dbReference>
<gene>
    <name evidence="1" type="ORF">CISIN_1g030163mg</name>
</gene>
<evidence type="ECO:0000313" key="1">
    <source>
        <dbReference type="EMBL" id="KDO40881.1"/>
    </source>
</evidence>
<name>A0A067DQK9_CITSI</name>
<sequence length="182" mass="20392">MGIASKQWSGDEDDDKYEQQQFVVGKCDSDELTQLAKLGVITTSSENDILAQALKKPERNGRVTRKGRGVNPSSFFHNVNLESDWQREKRLLNEKIVKMQAIIHDLSKSSPKARHSNVCSNIFGSQDDQTCQLAVGCKENIVAIGTILEYRKPNVLVVIDMVLSPDAHLPIRTSELVQCLRQ</sequence>
<dbReference type="AlphaFoldDB" id="A0A067DQK9"/>
<accession>A0A067DQK9</accession>
<evidence type="ECO:0000313" key="2">
    <source>
        <dbReference type="Proteomes" id="UP000027120"/>
    </source>
</evidence>
<dbReference type="EMBL" id="KK785786">
    <property type="protein sequence ID" value="KDO40881.1"/>
    <property type="molecule type" value="Genomic_DNA"/>
</dbReference>
<proteinExistence type="predicted"/>
<protein>
    <submittedName>
        <fullName evidence="1">Uncharacterized protein</fullName>
    </submittedName>
</protein>
<reference evidence="1 2" key="1">
    <citation type="submission" date="2014-04" db="EMBL/GenBank/DDBJ databases">
        <authorList>
            <consortium name="International Citrus Genome Consortium"/>
            <person name="Gmitter F."/>
            <person name="Chen C."/>
            <person name="Farmerie W."/>
            <person name="Harkins T."/>
            <person name="Desany B."/>
            <person name="Mohiuddin M."/>
            <person name="Kodira C."/>
            <person name="Borodovsky M."/>
            <person name="Lomsadze A."/>
            <person name="Burns P."/>
            <person name="Jenkins J."/>
            <person name="Prochnik S."/>
            <person name="Shu S."/>
            <person name="Chapman J."/>
            <person name="Pitluck S."/>
            <person name="Schmutz J."/>
            <person name="Rokhsar D."/>
        </authorList>
    </citation>
    <scope>NUCLEOTIDE SEQUENCE</scope>
</reference>
<dbReference type="SMR" id="A0A067DQK9"/>
<keyword evidence="2" id="KW-1185">Reference proteome</keyword>
<organism evidence="1 2">
    <name type="scientific">Citrus sinensis</name>
    <name type="common">Sweet orange</name>
    <name type="synonym">Citrus aurantium var. sinensis</name>
    <dbReference type="NCBI Taxonomy" id="2711"/>
    <lineage>
        <taxon>Eukaryota</taxon>
        <taxon>Viridiplantae</taxon>
        <taxon>Streptophyta</taxon>
        <taxon>Embryophyta</taxon>
        <taxon>Tracheophyta</taxon>
        <taxon>Spermatophyta</taxon>
        <taxon>Magnoliopsida</taxon>
        <taxon>eudicotyledons</taxon>
        <taxon>Gunneridae</taxon>
        <taxon>Pentapetalae</taxon>
        <taxon>rosids</taxon>
        <taxon>malvids</taxon>
        <taxon>Sapindales</taxon>
        <taxon>Rutaceae</taxon>
        <taxon>Aurantioideae</taxon>
        <taxon>Citrus</taxon>
    </lineage>
</organism>